<proteinExistence type="predicted"/>
<gene>
    <name evidence="1" type="ORF">A0128_13995</name>
</gene>
<accession>A0A1D7UZ41</accession>
<evidence type="ECO:0000313" key="1">
    <source>
        <dbReference type="EMBL" id="AOP34860.1"/>
    </source>
</evidence>
<dbReference type="Proteomes" id="UP000094197">
    <property type="component" value="Chromosome 1"/>
</dbReference>
<name>A0A1D7UZ41_9LEPT</name>
<dbReference type="KEGG" id="laj:A0128_13995"/>
<dbReference type="EMBL" id="CP015217">
    <property type="protein sequence ID" value="AOP34860.1"/>
    <property type="molecule type" value="Genomic_DNA"/>
</dbReference>
<keyword evidence="2" id="KW-1185">Reference proteome</keyword>
<sequence>MGLKPEQFNLFLRSDFVSSAIQCQPNLQEMRKVRLSKNRIGDVDFFSGKKLDSCEKRNSRSSETKTAGKNFICNL</sequence>
<protein>
    <submittedName>
        <fullName evidence="1">Uncharacterized protein</fullName>
    </submittedName>
</protein>
<reference evidence="1 2" key="1">
    <citation type="submission" date="2016-04" db="EMBL/GenBank/DDBJ databases">
        <title>Complete genome seqeunce of Leptospira alstonii serovar Room22.</title>
        <authorList>
            <person name="Nally J.E."/>
            <person name="Bayles D.O."/>
            <person name="Hurley D."/>
            <person name="Fanning S."/>
            <person name="McMahon B.J."/>
            <person name="Arent Z."/>
        </authorList>
    </citation>
    <scope>NUCLEOTIDE SEQUENCE [LARGE SCALE GENOMIC DNA]</scope>
    <source>
        <strain evidence="1 2">GWTS #1</strain>
    </source>
</reference>
<dbReference type="AlphaFoldDB" id="A0A1D7UZ41"/>
<evidence type="ECO:0000313" key="2">
    <source>
        <dbReference type="Proteomes" id="UP000094197"/>
    </source>
</evidence>
<organism evidence="1 2">
    <name type="scientific">Leptospira tipperaryensis</name>
    <dbReference type="NCBI Taxonomy" id="2564040"/>
    <lineage>
        <taxon>Bacteria</taxon>
        <taxon>Pseudomonadati</taxon>
        <taxon>Spirochaetota</taxon>
        <taxon>Spirochaetia</taxon>
        <taxon>Leptospirales</taxon>
        <taxon>Leptospiraceae</taxon>
        <taxon>Leptospira</taxon>
    </lineage>
</organism>